<dbReference type="KEGG" id="mrr:Moror_1943"/>
<dbReference type="OrthoDB" id="3364886at2759"/>
<keyword evidence="3" id="KW-1185">Reference proteome</keyword>
<dbReference type="Proteomes" id="UP000017559">
    <property type="component" value="Unassembled WGS sequence"/>
</dbReference>
<accession>V2Y7K6</accession>
<evidence type="ECO:0000313" key="2">
    <source>
        <dbReference type="EMBL" id="ESK87629.1"/>
    </source>
</evidence>
<protein>
    <submittedName>
        <fullName evidence="2">Uncharacterized protein</fullName>
    </submittedName>
</protein>
<keyword evidence="1" id="KW-0812">Transmembrane</keyword>
<evidence type="ECO:0000256" key="1">
    <source>
        <dbReference type="SAM" id="Phobius"/>
    </source>
</evidence>
<feature type="transmembrane region" description="Helical" evidence="1">
    <location>
        <begin position="6"/>
        <end position="24"/>
    </location>
</feature>
<proteinExistence type="predicted"/>
<reference evidence="2 3" key="1">
    <citation type="journal article" date="2014" name="BMC Genomics">
        <title>Genome and secretome analysis of the hemibiotrophic fungal pathogen, Moniliophthora roreri, which causes frosty pod rot disease of cacao: mechanisms of the biotrophic and necrotrophic phases.</title>
        <authorList>
            <person name="Meinhardt L.W."/>
            <person name="Costa G.G.L."/>
            <person name="Thomazella D.P.T."/>
            <person name="Teixeira P.J.P.L."/>
            <person name="Carazzolle M.F."/>
            <person name="Schuster S.C."/>
            <person name="Carlson J.E."/>
            <person name="Guiltinan M.J."/>
            <person name="Mieczkowski P."/>
            <person name="Farmer A."/>
            <person name="Ramaraj T."/>
            <person name="Crozier J."/>
            <person name="Davis R.E."/>
            <person name="Shao J."/>
            <person name="Melnick R.L."/>
            <person name="Pereira G.A.G."/>
            <person name="Bailey B.A."/>
        </authorList>
    </citation>
    <scope>NUCLEOTIDE SEQUENCE [LARGE SCALE GENOMIC DNA]</scope>
    <source>
        <strain evidence="2 3">MCA 2997</strain>
    </source>
</reference>
<dbReference type="AlphaFoldDB" id="V2Y7K6"/>
<dbReference type="HOGENOM" id="CLU_2278175_0_0_1"/>
<comment type="caution">
    <text evidence="2">The sequence shown here is derived from an EMBL/GenBank/DDBJ whole genome shotgun (WGS) entry which is preliminary data.</text>
</comment>
<gene>
    <name evidence="2" type="ORF">Moror_1943</name>
</gene>
<keyword evidence="1" id="KW-1133">Transmembrane helix</keyword>
<sequence>MHYSSSLVSYAIGFLTISLVNVLMRTLTLLQYTFNLPNRAGQLKTFKSIWQCPTASNAPSDNSANEFNALSDDKFDLKYGKLDPFLHYSPIKLSKQQEEKRD</sequence>
<evidence type="ECO:0000313" key="3">
    <source>
        <dbReference type="Proteomes" id="UP000017559"/>
    </source>
</evidence>
<dbReference type="EMBL" id="AWSO01000759">
    <property type="protein sequence ID" value="ESK87629.1"/>
    <property type="molecule type" value="Genomic_DNA"/>
</dbReference>
<organism evidence="2 3">
    <name type="scientific">Moniliophthora roreri (strain MCA 2997)</name>
    <name type="common">Cocoa frosty pod rot fungus</name>
    <name type="synonym">Crinipellis roreri</name>
    <dbReference type="NCBI Taxonomy" id="1381753"/>
    <lineage>
        <taxon>Eukaryota</taxon>
        <taxon>Fungi</taxon>
        <taxon>Dikarya</taxon>
        <taxon>Basidiomycota</taxon>
        <taxon>Agaricomycotina</taxon>
        <taxon>Agaricomycetes</taxon>
        <taxon>Agaricomycetidae</taxon>
        <taxon>Agaricales</taxon>
        <taxon>Marasmiineae</taxon>
        <taxon>Marasmiaceae</taxon>
        <taxon>Moniliophthora</taxon>
    </lineage>
</organism>
<name>V2Y7K6_MONRO</name>
<keyword evidence="1" id="KW-0472">Membrane</keyword>